<gene>
    <name evidence="1" type="ORF">BT62DRAFT_1004937</name>
</gene>
<proteinExistence type="predicted"/>
<dbReference type="Proteomes" id="UP000812287">
    <property type="component" value="Unassembled WGS sequence"/>
</dbReference>
<protein>
    <submittedName>
        <fullName evidence="1">Uncharacterized protein</fullName>
    </submittedName>
</protein>
<dbReference type="AlphaFoldDB" id="A0A9P8AUX1"/>
<organism evidence="1 2">
    <name type="scientific">Guyanagaster necrorhizus</name>
    <dbReference type="NCBI Taxonomy" id="856835"/>
    <lineage>
        <taxon>Eukaryota</taxon>
        <taxon>Fungi</taxon>
        <taxon>Dikarya</taxon>
        <taxon>Basidiomycota</taxon>
        <taxon>Agaricomycotina</taxon>
        <taxon>Agaricomycetes</taxon>
        <taxon>Agaricomycetidae</taxon>
        <taxon>Agaricales</taxon>
        <taxon>Marasmiineae</taxon>
        <taxon>Physalacriaceae</taxon>
        <taxon>Guyanagaster</taxon>
    </lineage>
</organism>
<dbReference type="GeneID" id="66099379"/>
<evidence type="ECO:0000313" key="2">
    <source>
        <dbReference type="Proteomes" id="UP000812287"/>
    </source>
</evidence>
<dbReference type="EMBL" id="MU250532">
    <property type="protein sequence ID" value="KAG7447337.1"/>
    <property type="molecule type" value="Genomic_DNA"/>
</dbReference>
<sequence length="350" mass="39127">MVFVVGSVVAVTSQPCSTFLSFQPFITVRVWAWSSPSLLDLFYIRISRYTGVAIPAACLHHFNVCLYALVISSHLNPPTCPMFRFPIFTPLCSRLYWVAVYSSTNYIISPSSFSVYRDATPPSCVQQNDSILVRYPTLSSPYGVVHMLVRYQLTYHVHVSTELGVSRMEYSTSGITYRIAPVDLLVLYTRNSRITALGAFTSCSSSLGRGGPVCEATRCRGDLDAPGEATRYDVRGQDILEAWHRDATWYDAKVSPLERREPIVSVRSPDLPRSFVYLILSPRYYEDRENRGETPARHYSLNEMVLTHVFWGDLEAAMRLLAHSAIPGPSALLNDDCLAGALPSSYLPSP</sequence>
<keyword evidence="2" id="KW-1185">Reference proteome</keyword>
<accession>A0A9P8AUX1</accession>
<reference evidence="1" key="1">
    <citation type="submission" date="2020-11" db="EMBL/GenBank/DDBJ databases">
        <title>Adaptations for nitrogen fixation in a non-lichenized fungal sporocarp promotes dispersal by wood-feeding termites.</title>
        <authorList>
            <consortium name="DOE Joint Genome Institute"/>
            <person name="Koch R.A."/>
            <person name="Yoon G."/>
            <person name="Arayal U."/>
            <person name="Lail K."/>
            <person name="Amirebrahimi M."/>
            <person name="Labutti K."/>
            <person name="Lipzen A."/>
            <person name="Riley R."/>
            <person name="Barry K."/>
            <person name="Henrissat B."/>
            <person name="Grigoriev I.V."/>
            <person name="Herr J.R."/>
            <person name="Aime M.C."/>
        </authorList>
    </citation>
    <scope>NUCLEOTIDE SEQUENCE</scope>
    <source>
        <strain evidence="1">MCA 3950</strain>
    </source>
</reference>
<evidence type="ECO:0000313" key="1">
    <source>
        <dbReference type="EMBL" id="KAG7447337.1"/>
    </source>
</evidence>
<comment type="caution">
    <text evidence="1">The sequence shown here is derived from an EMBL/GenBank/DDBJ whole genome shotgun (WGS) entry which is preliminary data.</text>
</comment>
<dbReference type="RefSeq" id="XP_043040837.1">
    <property type="nucleotide sequence ID" value="XM_043177092.1"/>
</dbReference>
<name>A0A9P8AUX1_9AGAR</name>